<dbReference type="FunFam" id="1.25.40.90:FF:000016">
    <property type="entry name" value="mRNA cleavage factor complex component Pcf11"/>
    <property type="match status" value="1"/>
</dbReference>
<dbReference type="PANTHER" id="PTHR15921:SF3">
    <property type="entry name" value="PRE-MRNA CLEAVAGE COMPLEX 2 PROTEIN PCF11"/>
    <property type="match status" value="1"/>
</dbReference>
<proteinExistence type="predicted"/>
<dbReference type="GO" id="GO:0005737">
    <property type="term" value="C:cytoplasm"/>
    <property type="evidence" value="ECO:0007669"/>
    <property type="project" value="TreeGrafter"/>
</dbReference>
<dbReference type="GO" id="GO:0006369">
    <property type="term" value="P:termination of RNA polymerase II transcription"/>
    <property type="evidence" value="ECO:0007669"/>
    <property type="project" value="InterPro"/>
</dbReference>
<dbReference type="GO" id="GO:0031124">
    <property type="term" value="P:mRNA 3'-end processing"/>
    <property type="evidence" value="ECO:0007669"/>
    <property type="project" value="InterPro"/>
</dbReference>
<accession>A0A8H4VSY3</accession>
<feature type="compositionally biased region" description="Low complexity" evidence="1">
    <location>
        <begin position="622"/>
        <end position="631"/>
    </location>
</feature>
<feature type="compositionally biased region" description="Polar residues" evidence="1">
    <location>
        <begin position="1"/>
        <end position="10"/>
    </location>
</feature>
<dbReference type="PANTHER" id="PTHR15921">
    <property type="entry name" value="PRE-MRNA CLEAVAGE COMPLEX II"/>
    <property type="match status" value="1"/>
</dbReference>
<dbReference type="SMART" id="SM00582">
    <property type="entry name" value="RPR"/>
    <property type="match status" value="1"/>
</dbReference>
<dbReference type="InterPro" id="IPR054127">
    <property type="entry name" value="Pcf11_C"/>
</dbReference>
<dbReference type="InterPro" id="IPR008942">
    <property type="entry name" value="ENTH_VHS"/>
</dbReference>
<dbReference type="EMBL" id="JAACJL010000016">
    <property type="protein sequence ID" value="KAF4619185.1"/>
    <property type="molecule type" value="Genomic_DNA"/>
</dbReference>
<evidence type="ECO:0000256" key="1">
    <source>
        <dbReference type="SAM" id="MobiDB-lite"/>
    </source>
</evidence>
<keyword evidence="4" id="KW-1185">Reference proteome</keyword>
<dbReference type="InterPro" id="IPR045154">
    <property type="entry name" value="PCF11-like"/>
</dbReference>
<reference evidence="3 4" key="1">
    <citation type="submission" date="2019-12" db="EMBL/GenBank/DDBJ databases">
        <authorList>
            <person name="Floudas D."/>
            <person name="Bentzer J."/>
            <person name="Ahren D."/>
            <person name="Johansson T."/>
            <person name="Persson P."/>
            <person name="Tunlid A."/>
        </authorList>
    </citation>
    <scope>NUCLEOTIDE SEQUENCE [LARGE SCALE GENOMIC DNA]</scope>
    <source>
        <strain evidence="3 4">CBS 102.39</strain>
    </source>
</reference>
<dbReference type="Pfam" id="PF21936">
    <property type="entry name" value="Pcf11_C"/>
    <property type="match status" value="1"/>
</dbReference>
<dbReference type="CDD" id="cd16982">
    <property type="entry name" value="CID_Pcf11"/>
    <property type="match status" value="1"/>
</dbReference>
<feature type="domain" description="CID" evidence="2">
    <location>
        <begin position="47"/>
        <end position="182"/>
    </location>
</feature>
<evidence type="ECO:0000313" key="4">
    <source>
        <dbReference type="Proteomes" id="UP000521872"/>
    </source>
</evidence>
<feature type="compositionally biased region" description="Pro residues" evidence="1">
    <location>
        <begin position="264"/>
        <end position="285"/>
    </location>
</feature>
<protein>
    <recommendedName>
        <fullName evidence="2">CID domain-containing protein</fullName>
    </recommendedName>
</protein>
<feature type="region of interest" description="Disordered" evidence="1">
    <location>
        <begin position="585"/>
        <end position="667"/>
    </location>
</feature>
<name>A0A8H4VSY3_9AGAR</name>
<comment type="caution">
    <text evidence="3">The sequence shown here is derived from an EMBL/GenBank/DDBJ whole genome shotgun (WGS) entry which is preliminary data.</text>
</comment>
<feature type="region of interest" description="Disordered" evidence="1">
    <location>
        <begin position="362"/>
        <end position="385"/>
    </location>
</feature>
<evidence type="ECO:0000259" key="2">
    <source>
        <dbReference type="PROSITE" id="PS51391"/>
    </source>
</evidence>
<dbReference type="Gene3D" id="1.25.40.90">
    <property type="match status" value="1"/>
</dbReference>
<dbReference type="PROSITE" id="PS51391">
    <property type="entry name" value="CID"/>
    <property type="match status" value="1"/>
</dbReference>
<dbReference type="SUPFAM" id="SSF48464">
    <property type="entry name" value="ENTH/VHS domain"/>
    <property type="match status" value="1"/>
</dbReference>
<dbReference type="AlphaFoldDB" id="A0A8H4VSY3"/>
<feature type="region of interest" description="Disordered" evidence="1">
    <location>
        <begin position="264"/>
        <end position="292"/>
    </location>
</feature>
<dbReference type="GO" id="GO:0003729">
    <property type="term" value="F:mRNA binding"/>
    <property type="evidence" value="ECO:0007669"/>
    <property type="project" value="InterPro"/>
</dbReference>
<dbReference type="GO" id="GO:0005849">
    <property type="term" value="C:mRNA cleavage factor complex"/>
    <property type="evidence" value="ECO:0007669"/>
    <property type="project" value="TreeGrafter"/>
</dbReference>
<sequence>MSVYSQNMYGQPSYTSSSYGPPPPAHASYYYNAPPPQPPAPATYALDAIAFRRDYNQRLTELTFNSRGLIQHLSMLAQEYSRYSDIVAQCLEAHIRRVPPWMKLPAWYLLDAISKNVYEPYARKFSGFVVPLFLETYPLVDSNTRSKMEEMLLTWRTGSPSGKELFGVQQQVAVERGVWGNGASGSSSANFHSGPGIITKSQVLSELQFTLGQKERALQANPYDTLSQNHIAVLNQLRMHVEAGVSQDELRQILGQLRNLVKNSPPPVAQLPPPPPPQPLPPTVPPAWSQQPTFPPHMPPSNIASTSTAPFIPPLPVAPVVNNAQPPAQPAQPPAPAVTADSINNLLSTLIKAGVVSTNGTPTGAGATAKEQASPEDSAEETARTEAKDAIIRGHREAILAESVNLLTLESVASSRIVDFLYERQGLQCKQCGIRFPDSKSGKKEQDDHLDMHFRQNRKANENLGRGHSRSGFIGVDDWIQDVSVDVKGKGRAHGSGRFNAKAAVAAEKAKQEADLRAQYVVAPPENENQVISCPICKESLALEFLEEEEEWAWRNATKKDGKVYHATCYAEAMASTNTLAARLRTEQAHGSRSATPEVQVNPDLAAARSTPPDNNLKRASSRSPTRSPSTDSKLAGTKRKVGLGDDNVTQEASGTPPLKKIALSVP</sequence>
<dbReference type="GO" id="GO:0000993">
    <property type="term" value="F:RNA polymerase II complex binding"/>
    <property type="evidence" value="ECO:0007669"/>
    <property type="project" value="InterPro"/>
</dbReference>
<feature type="region of interest" description="Disordered" evidence="1">
    <location>
        <begin position="1"/>
        <end position="21"/>
    </location>
</feature>
<dbReference type="InterPro" id="IPR006569">
    <property type="entry name" value="CID_dom"/>
</dbReference>
<evidence type="ECO:0000313" key="3">
    <source>
        <dbReference type="EMBL" id="KAF4619185.1"/>
    </source>
</evidence>
<gene>
    <name evidence="3" type="ORF">D9613_005320</name>
</gene>
<dbReference type="Pfam" id="PF04818">
    <property type="entry name" value="CID"/>
    <property type="match status" value="1"/>
</dbReference>
<organism evidence="3 4">
    <name type="scientific">Agrocybe pediades</name>
    <dbReference type="NCBI Taxonomy" id="84607"/>
    <lineage>
        <taxon>Eukaryota</taxon>
        <taxon>Fungi</taxon>
        <taxon>Dikarya</taxon>
        <taxon>Basidiomycota</taxon>
        <taxon>Agaricomycotina</taxon>
        <taxon>Agaricomycetes</taxon>
        <taxon>Agaricomycetidae</taxon>
        <taxon>Agaricales</taxon>
        <taxon>Agaricineae</taxon>
        <taxon>Strophariaceae</taxon>
        <taxon>Agrocybe</taxon>
    </lineage>
</organism>
<dbReference type="Proteomes" id="UP000521872">
    <property type="component" value="Unassembled WGS sequence"/>
</dbReference>
<dbReference type="InterPro" id="IPR047415">
    <property type="entry name" value="Pcf11_CID"/>
</dbReference>